<keyword evidence="2" id="KW-0255">Endonuclease</keyword>
<dbReference type="GO" id="GO:0004519">
    <property type="term" value="F:endonuclease activity"/>
    <property type="evidence" value="ECO:0007669"/>
    <property type="project" value="UniProtKB-KW"/>
</dbReference>
<comment type="caution">
    <text evidence="2">The sequence shown here is derived from an EMBL/GenBank/DDBJ whole genome shotgun (WGS) entry which is preliminary data.</text>
</comment>
<dbReference type="InterPro" id="IPR029127">
    <property type="entry name" value="MvaI_BcnI"/>
</dbReference>
<evidence type="ECO:0000313" key="3">
    <source>
        <dbReference type="Proteomes" id="UP001595530"/>
    </source>
</evidence>
<feature type="domain" description="MvaI/BcnI restriction endonuclease" evidence="1">
    <location>
        <begin position="229"/>
        <end position="464"/>
    </location>
</feature>
<dbReference type="InterPro" id="IPR043004">
    <property type="entry name" value="MvaI_BcnI_cat"/>
</dbReference>
<reference evidence="3" key="1">
    <citation type="journal article" date="2019" name="Int. J. Syst. Evol. Microbiol.">
        <title>The Global Catalogue of Microorganisms (GCM) 10K type strain sequencing project: providing services to taxonomists for standard genome sequencing and annotation.</title>
        <authorList>
            <consortium name="The Broad Institute Genomics Platform"/>
            <consortium name="The Broad Institute Genome Sequencing Center for Infectious Disease"/>
            <person name="Wu L."/>
            <person name="Ma J."/>
        </authorList>
    </citation>
    <scope>NUCLEOTIDE SEQUENCE [LARGE SCALE GENOMIC DNA]</scope>
    <source>
        <strain evidence="3">KCTC 42986</strain>
    </source>
</reference>
<protein>
    <submittedName>
        <fullName evidence="2">MvaI/BcnI family restriction endonuclease</fullName>
    </submittedName>
</protein>
<keyword evidence="2" id="KW-0540">Nuclease</keyword>
<name>A0ABV7F779_9BURK</name>
<dbReference type="Pfam" id="PF15515">
    <property type="entry name" value="MvaI_BcnI"/>
    <property type="match status" value="1"/>
</dbReference>
<accession>A0ABV7F779</accession>
<evidence type="ECO:0000259" key="1">
    <source>
        <dbReference type="Pfam" id="PF15515"/>
    </source>
</evidence>
<keyword evidence="2" id="KW-0378">Hydrolase</keyword>
<evidence type="ECO:0000313" key="2">
    <source>
        <dbReference type="EMBL" id="MFC3110963.1"/>
    </source>
</evidence>
<sequence length="483" mass="54106">MSGFPSDFEHRASSVSDISTMLTSLGADQAVLKMLPKNANDKNQIYIASDFGLLYDLFGLTLAERGASTSETKGRSEPGRRIPEAVFDSFAWVRRDGSLVEAKRVKAIIYPQYPEARLSGFQTVENTMPQSLSVAFTKSNGETKRLLVLGHLPGGACVALIYFDISAELEREVAILPGCDRSKVCKRLVLEQGSSKKLERLLADVVGRPLRGCRLDVYGTTLPFSGTQVCGYTLEHALGIVPNSAMDGDIYGIELKTHTQLKVTLFTPEPDMGLYARNFKEFMEQYGYRDADGDYRLTGIHRSRERCAKSGLTLRVREFRVYEIEKNKTDWIRSENGDRRPFPYDFSTSLTSKMDAVEVVLEDDNGVVAAGWSLERLLNCWGAKHNEVVYISARKENNPDADDQKGGYEHLVTFEPTVMWCKNTSAERMLKAINDGVIFLDPAPKLHASDPSKNKRRAQWRVNDITKAVHALYSNVEFKKLNS</sequence>
<dbReference type="Gene3D" id="3.40.210.20">
    <property type="entry name" value="MvaI/BcnI restriction endonuclease, catalytic domain"/>
    <property type="match status" value="1"/>
</dbReference>
<organism evidence="2 3">
    <name type="scientific">Undibacterium arcticum</name>
    <dbReference type="NCBI Taxonomy" id="1762892"/>
    <lineage>
        <taxon>Bacteria</taxon>
        <taxon>Pseudomonadati</taxon>
        <taxon>Pseudomonadota</taxon>
        <taxon>Betaproteobacteria</taxon>
        <taxon>Burkholderiales</taxon>
        <taxon>Oxalobacteraceae</taxon>
        <taxon>Undibacterium</taxon>
    </lineage>
</organism>
<gene>
    <name evidence="2" type="ORF">ACFOFO_23930</name>
</gene>
<proteinExistence type="predicted"/>
<keyword evidence="3" id="KW-1185">Reference proteome</keyword>
<dbReference type="RefSeq" id="WP_390323140.1">
    <property type="nucleotide sequence ID" value="NZ_JBHRTP010000092.1"/>
</dbReference>
<dbReference type="EMBL" id="JBHRTP010000092">
    <property type="protein sequence ID" value="MFC3110963.1"/>
    <property type="molecule type" value="Genomic_DNA"/>
</dbReference>
<dbReference type="Proteomes" id="UP001595530">
    <property type="component" value="Unassembled WGS sequence"/>
</dbReference>